<name>A0A3M7PU55_BRAPC</name>
<reference evidence="1 2" key="1">
    <citation type="journal article" date="2018" name="Sci. Rep.">
        <title>Genomic signatures of local adaptation to the degree of environmental predictability in rotifers.</title>
        <authorList>
            <person name="Franch-Gras L."/>
            <person name="Hahn C."/>
            <person name="Garcia-Roger E.M."/>
            <person name="Carmona M.J."/>
            <person name="Serra M."/>
            <person name="Gomez A."/>
        </authorList>
    </citation>
    <scope>NUCLEOTIDE SEQUENCE [LARGE SCALE GENOMIC DNA]</scope>
    <source>
        <strain evidence="1">HYR1</strain>
    </source>
</reference>
<sequence>MAFQTLNETIHPLFILKYFNTYRDICAFLVFKFIFHHPKDEINLDYQPISFPTKPLRKYELSVKSESSEYELSFKRSSVPFKALLNLDNTFYQIDDMNSKEIIQKRRLNYIEKCFYYL</sequence>
<protein>
    <submittedName>
        <fullName evidence="1">Uncharacterized protein</fullName>
    </submittedName>
</protein>
<dbReference type="EMBL" id="REGN01008843">
    <property type="protein sequence ID" value="RNA02533.1"/>
    <property type="molecule type" value="Genomic_DNA"/>
</dbReference>
<dbReference type="AlphaFoldDB" id="A0A3M7PU55"/>
<evidence type="ECO:0000313" key="1">
    <source>
        <dbReference type="EMBL" id="RNA02533.1"/>
    </source>
</evidence>
<evidence type="ECO:0000313" key="2">
    <source>
        <dbReference type="Proteomes" id="UP000276133"/>
    </source>
</evidence>
<gene>
    <name evidence="1" type="ORF">BpHYR1_023190</name>
</gene>
<organism evidence="1 2">
    <name type="scientific">Brachionus plicatilis</name>
    <name type="common">Marine rotifer</name>
    <name type="synonym">Brachionus muelleri</name>
    <dbReference type="NCBI Taxonomy" id="10195"/>
    <lineage>
        <taxon>Eukaryota</taxon>
        <taxon>Metazoa</taxon>
        <taxon>Spiralia</taxon>
        <taxon>Gnathifera</taxon>
        <taxon>Rotifera</taxon>
        <taxon>Eurotatoria</taxon>
        <taxon>Monogononta</taxon>
        <taxon>Pseudotrocha</taxon>
        <taxon>Ploima</taxon>
        <taxon>Brachionidae</taxon>
        <taxon>Brachionus</taxon>
    </lineage>
</organism>
<keyword evidence="2" id="KW-1185">Reference proteome</keyword>
<accession>A0A3M7PU55</accession>
<proteinExistence type="predicted"/>
<comment type="caution">
    <text evidence="1">The sequence shown here is derived from an EMBL/GenBank/DDBJ whole genome shotgun (WGS) entry which is preliminary data.</text>
</comment>
<dbReference type="Proteomes" id="UP000276133">
    <property type="component" value="Unassembled WGS sequence"/>
</dbReference>